<reference evidence="3" key="1">
    <citation type="journal article" date="2018" name="Vet. Microbiol.">
        <title>Proposal of serovars 17 and 18 of Actinobacillus pleuropneumoniae based on serological and genotypic analysis.</title>
        <authorList>
            <person name="Bosse J.T."/>
            <person name="Li Y."/>
            <person name="Sarkoezi R."/>
            <person name="Fodor L."/>
            <person name="Lacouture S."/>
            <person name="Gottschalk M."/>
            <person name="Casas Amoribieta M."/>
            <person name="Angen O."/>
            <person name="Nedbalcova K."/>
            <person name="Holden M.T."/>
            <person name="Maskell D.J."/>
            <person name="Tucker A.W."/>
            <person name="Wren B.W."/>
            <person name="Rycroft A.N."/>
            <person name="Langford P.R."/>
        </authorList>
    </citation>
    <scope>NUCLEOTIDE SEQUENCE</scope>
    <source>
        <strain evidence="3">10907-11</strain>
        <strain evidence="4">11990-6</strain>
        <strain evidence="5">11990-7</strain>
        <strain evidence="1">16287-1</strain>
        <strain evidence="6">17102-10</strain>
        <strain evidence="2">17102-11</strain>
    </source>
</reference>
<gene>
    <name evidence="3" type="primary">ydeN</name>
</gene>
<dbReference type="InterPro" id="IPR010662">
    <property type="entry name" value="RBBP9/YdeN"/>
</dbReference>
<dbReference type="Pfam" id="PF06821">
    <property type="entry name" value="Ser_hydrolase"/>
    <property type="match status" value="1"/>
</dbReference>
<evidence type="ECO:0000313" key="5">
    <source>
        <dbReference type="EMBL" id="AVT42455.1"/>
    </source>
</evidence>
<evidence type="ECO:0000313" key="2">
    <source>
        <dbReference type="EMBL" id="AVT42414.1"/>
    </source>
</evidence>
<dbReference type="GO" id="GO:0016787">
    <property type="term" value="F:hydrolase activity"/>
    <property type="evidence" value="ECO:0007669"/>
    <property type="project" value="UniProtKB-KW"/>
</dbReference>
<dbReference type="EMBL" id="MG780420">
    <property type="protein sequence ID" value="AVT42455.1"/>
    <property type="molecule type" value="Genomic_DNA"/>
</dbReference>
<proteinExistence type="predicted"/>
<dbReference type="EMBL" id="MG780421">
    <property type="protein sequence ID" value="AVT42469.1"/>
    <property type="molecule type" value="Genomic_DNA"/>
</dbReference>
<name>A0A2R4FY39_ACTPL</name>
<dbReference type="EMBL" id="MG780416">
    <property type="protein sequence ID" value="AVT42400.1"/>
    <property type="molecule type" value="Genomic_DNA"/>
</dbReference>
<dbReference type="PANTHER" id="PTHR15394">
    <property type="entry name" value="SERINE HYDROLASE RBBP9"/>
    <property type="match status" value="1"/>
</dbReference>
<dbReference type="AlphaFoldDB" id="A0A2R4FY39"/>
<dbReference type="SUPFAM" id="SSF53474">
    <property type="entry name" value="alpha/beta-Hydrolases"/>
    <property type="match status" value="1"/>
</dbReference>
<dbReference type="PANTHER" id="PTHR15394:SF3">
    <property type="entry name" value="SERINE HYDROLASE RBBP9"/>
    <property type="match status" value="1"/>
</dbReference>
<keyword evidence="3" id="KW-0378">Hydrolase</keyword>
<dbReference type="EMBL" id="MG780418">
    <property type="protein sequence ID" value="AVT42427.1"/>
    <property type="molecule type" value="Genomic_DNA"/>
</dbReference>
<protein>
    <submittedName>
        <fullName evidence="3">Putative hydrolase ydeN</fullName>
    </submittedName>
</protein>
<sequence length="180" mass="20555">MKKVYVTHGYTANPTRNWFPWLKNELEKLGWECECLAMPNSDQPNPQAWLEHHQNTLQLDENTLLIGHSLGCIALLNYLAVTQQKVKTAIFVSGFYEKLPTLPELDSFADFYANQTACLPQKSYVIYALNDVVVPHSFSDRLAQYLQADYIRLATGGHFVDREGVTELPVLLELLKQILK</sequence>
<evidence type="ECO:0000313" key="1">
    <source>
        <dbReference type="EMBL" id="AVT42400.1"/>
    </source>
</evidence>
<evidence type="ECO:0000313" key="4">
    <source>
        <dbReference type="EMBL" id="AVT42441.1"/>
    </source>
</evidence>
<accession>A0A2R4FY39</accession>
<dbReference type="Gene3D" id="3.40.50.1820">
    <property type="entry name" value="alpha/beta hydrolase"/>
    <property type="match status" value="1"/>
</dbReference>
<evidence type="ECO:0000313" key="3">
    <source>
        <dbReference type="EMBL" id="AVT42427.1"/>
    </source>
</evidence>
<dbReference type="EMBL" id="MG780419">
    <property type="protein sequence ID" value="AVT42441.1"/>
    <property type="molecule type" value="Genomic_DNA"/>
</dbReference>
<dbReference type="InterPro" id="IPR029058">
    <property type="entry name" value="AB_hydrolase_fold"/>
</dbReference>
<organism evidence="3">
    <name type="scientific">Actinobacillus pleuropneumoniae serovar 17</name>
    <dbReference type="NCBI Taxonomy" id="2138311"/>
    <lineage>
        <taxon>Bacteria</taxon>
        <taxon>Pseudomonadati</taxon>
        <taxon>Pseudomonadota</taxon>
        <taxon>Gammaproteobacteria</taxon>
        <taxon>Pasteurellales</taxon>
        <taxon>Pasteurellaceae</taxon>
        <taxon>Actinobacillus</taxon>
    </lineage>
</organism>
<evidence type="ECO:0000313" key="6">
    <source>
        <dbReference type="EMBL" id="AVT42469.1"/>
    </source>
</evidence>
<dbReference type="EMBL" id="MG780417">
    <property type="protein sequence ID" value="AVT42414.1"/>
    <property type="molecule type" value="Genomic_DNA"/>
</dbReference>